<dbReference type="InterPro" id="IPR047928">
    <property type="entry name" value="Perm_prefix_1"/>
</dbReference>
<comment type="subcellular location">
    <subcellularLocation>
        <location evidence="1">Membrane</location>
        <topology evidence="1">Multi-pass membrane protein</topology>
    </subcellularLocation>
</comment>
<reference evidence="8" key="1">
    <citation type="submission" date="2019-07" db="EMBL/GenBank/DDBJ databases">
        <title>Bacillus alkalisoli sp. nov. isolated from saline soil.</title>
        <authorList>
            <person name="Sun J.-Q."/>
            <person name="Xu L."/>
        </authorList>
    </citation>
    <scope>NUCLEOTIDE SEQUENCE [LARGE SCALE GENOMIC DNA]</scope>
    <source>
        <strain evidence="8">M4U3P1</strain>
    </source>
</reference>
<dbReference type="PANTHER" id="PTHR30474:SF1">
    <property type="entry name" value="PEPTIDOGLYCAN GLYCOSYLTRANSFERASE MRDB"/>
    <property type="match status" value="1"/>
</dbReference>
<keyword evidence="5 6" id="KW-0472">Membrane</keyword>
<evidence type="ECO:0000256" key="4">
    <source>
        <dbReference type="ARBA" id="ARBA00022989"/>
    </source>
</evidence>
<dbReference type="Pfam" id="PF01098">
    <property type="entry name" value="FTSW_RODA_SPOVE"/>
    <property type="match status" value="1"/>
</dbReference>
<feature type="transmembrane region" description="Helical" evidence="6">
    <location>
        <begin position="361"/>
        <end position="386"/>
    </location>
</feature>
<proteinExistence type="predicted"/>
<dbReference type="NCBIfam" id="NF038403">
    <property type="entry name" value="perm_prefix_1"/>
    <property type="match status" value="1"/>
</dbReference>
<evidence type="ECO:0000256" key="2">
    <source>
        <dbReference type="ARBA" id="ARBA00022692"/>
    </source>
</evidence>
<dbReference type="EMBL" id="CP041372">
    <property type="protein sequence ID" value="QKS69906.1"/>
    <property type="molecule type" value="Genomic_DNA"/>
</dbReference>
<evidence type="ECO:0000256" key="1">
    <source>
        <dbReference type="ARBA" id="ARBA00004141"/>
    </source>
</evidence>
<feature type="transmembrane region" description="Helical" evidence="6">
    <location>
        <begin position="227"/>
        <end position="243"/>
    </location>
</feature>
<dbReference type="AlphaFoldDB" id="A0A859FCG1"/>
<evidence type="ECO:0000256" key="5">
    <source>
        <dbReference type="ARBA" id="ARBA00023136"/>
    </source>
</evidence>
<feature type="transmembrane region" description="Helical" evidence="6">
    <location>
        <begin position="325"/>
        <end position="349"/>
    </location>
</feature>
<evidence type="ECO:0000313" key="7">
    <source>
        <dbReference type="EMBL" id="QKS69906.1"/>
    </source>
</evidence>
<keyword evidence="3" id="KW-0133">Cell shape</keyword>
<feature type="transmembrane region" description="Helical" evidence="6">
    <location>
        <begin position="398"/>
        <end position="417"/>
    </location>
</feature>
<feature type="transmembrane region" description="Helical" evidence="6">
    <location>
        <begin position="114"/>
        <end position="132"/>
    </location>
</feature>
<name>A0A859FCG1_9BACI</name>
<feature type="transmembrane region" description="Helical" evidence="6">
    <location>
        <begin position="204"/>
        <end position="221"/>
    </location>
</feature>
<feature type="transmembrane region" description="Helical" evidence="6">
    <location>
        <begin position="78"/>
        <end position="102"/>
    </location>
</feature>
<dbReference type="InterPro" id="IPR001182">
    <property type="entry name" value="FtsW/RodA"/>
</dbReference>
<keyword evidence="2 6" id="KW-0812">Transmembrane</keyword>
<keyword evidence="4 6" id="KW-1133">Transmembrane helix</keyword>
<accession>A0A859FCG1</accession>
<dbReference type="RefSeq" id="WP_176007950.1">
    <property type="nucleotide sequence ID" value="NZ_CP041372.2"/>
</dbReference>
<protein>
    <submittedName>
        <fullName evidence="7">FtsW/RodA/SpoVE family cell cycle protein</fullName>
    </submittedName>
</protein>
<keyword evidence="8" id="KW-1185">Reference proteome</keyword>
<dbReference type="Proteomes" id="UP000318138">
    <property type="component" value="Chromosome"/>
</dbReference>
<dbReference type="GO" id="GO:0005886">
    <property type="term" value="C:plasma membrane"/>
    <property type="evidence" value="ECO:0007669"/>
    <property type="project" value="TreeGrafter"/>
</dbReference>
<evidence type="ECO:0000256" key="6">
    <source>
        <dbReference type="SAM" id="Phobius"/>
    </source>
</evidence>
<evidence type="ECO:0000313" key="8">
    <source>
        <dbReference type="Proteomes" id="UP000318138"/>
    </source>
</evidence>
<sequence length="435" mass="49629">MSNPTTDFLKKVTAHMSSKEAKQSVEMELSTHVEQLTISYEKSGYSREEAERKAVEEMGNPHTLGKHMHELHKPKMDWVLLGLVGILLAVSLVQLYGAGIQFIGHPLHFLVSQLTWYVLAVPVFIFFLFISFHKLTRYWYVFYGLALSVFMYITLLPYPINGTIRYAAVGTLHINISPLMLFLFFLAATGLLHRIENYTKVKQFLTISLLFWPPFIIFSIIPDHMTGFIYLVTIIMLILFSRIPRKVSLTALSINGLLVIYPAILFFSSPHQMMRLQGFFAFRDSASGAGYMYIQLENLFNQAGWFGNGLLAEVNLFGLHTDFPFIYLVHSFGWLFGAVLCVILLSFVWKIWRIASQTKDSFGRLLVIGITCLFAVPIVWTLLMTLQLLPITSATLPFISYGGTAMIFYTSLLALALNVHRKKRIRFTYDNQPSL</sequence>
<dbReference type="GO" id="GO:0051301">
    <property type="term" value="P:cell division"/>
    <property type="evidence" value="ECO:0007669"/>
    <property type="project" value="InterPro"/>
</dbReference>
<dbReference type="GO" id="GO:0015648">
    <property type="term" value="F:lipid-linked peptidoglycan transporter activity"/>
    <property type="evidence" value="ECO:0007669"/>
    <property type="project" value="TreeGrafter"/>
</dbReference>
<feature type="transmembrane region" description="Helical" evidence="6">
    <location>
        <begin position="172"/>
        <end position="192"/>
    </location>
</feature>
<dbReference type="GO" id="GO:0032153">
    <property type="term" value="C:cell division site"/>
    <property type="evidence" value="ECO:0007669"/>
    <property type="project" value="TreeGrafter"/>
</dbReference>
<dbReference type="PANTHER" id="PTHR30474">
    <property type="entry name" value="CELL CYCLE PROTEIN"/>
    <property type="match status" value="1"/>
</dbReference>
<evidence type="ECO:0000256" key="3">
    <source>
        <dbReference type="ARBA" id="ARBA00022960"/>
    </source>
</evidence>
<dbReference type="KEGG" id="psua:FLK61_24300"/>
<organism evidence="7 8">
    <name type="scientific">Paenalkalicoccus suaedae</name>
    <dbReference type="NCBI Taxonomy" id="2592382"/>
    <lineage>
        <taxon>Bacteria</taxon>
        <taxon>Bacillati</taxon>
        <taxon>Bacillota</taxon>
        <taxon>Bacilli</taxon>
        <taxon>Bacillales</taxon>
        <taxon>Bacillaceae</taxon>
        <taxon>Paenalkalicoccus</taxon>
    </lineage>
</organism>
<gene>
    <name evidence="7" type="ORF">FLK61_24300</name>
</gene>
<feature type="transmembrane region" description="Helical" evidence="6">
    <location>
        <begin position="250"/>
        <end position="268"/>
    </location>
</feature>
<feature type="transmembrane region" description="Helical" evidence="6">
    <location>
        <begin position="139"/>
        <end position="160"/>
    </location>
</feature>
<dbReference type="GO" id="GO:0008360">
    <property type="term" value="P:regulation of cell shape"/>
    <property type="evidence" value="ECO:0007669"/>
    <property type="project" value="UniProtKB-KW"/>
</dbReference>